<dbReference type="InterPro" id="IPR020007">
    <property type="entry name" value="NeuB/NeuA"/>
</dbReference>
<dbReference type="PANTHER" id="PTHR42966:SF1">
    <property type="entry name" value="SIALIC ACID SYNTHASE"/>
    <property type="match status" value="1"/>
</dbReference>
<dbReference type="GO" id="GO:0047444">
    <property type="term" value="F:N-acylneuraminate-9-phosphate synthase activity"/>
    <property type="evidence" value="ECO:0007669"/>
    <property type="project" value="TreeGrafter"/>
</dbReference>
<dbReference type="Proteomes" id="UP000259465">
    <property type="component" value="Chromosome"/>
</dbReference>
<reference evidence="2 3" key="1">
    <citation type="submission" date="2018-08" db="EMBL/GenBank/DDBJ databases">
        <title>Complete genome sequence of JP2-74.</title>
        <authorList>
            <person name="Wu L."/>
        </authorList>
    </citation>
    <scope>NUCLEOTIDE SEQUENCE [LARGE SCALE GENOMIC DNA]</scope>
    <source>
        <strain evidence="2 3">JP2-74</strain>
    </source>
</reference>
<dbReference type="Pfam" id="PF03102">
    <property type="entry name" value="NeuB"/>
    <property type="match status" value="1"/>
</dbReference>
<dbReference type="EC" id="2.5.1.56" evidence="2"/>
<keyword evidence="2" id="KW-0808">Transferase</keyword>
<dbReference type="EMBL" id="CP031968">
    <property type="protein sequence ID" value="AXT48972.1"/>
    <property type="molecule type" value="Genomic_DNA"/>
</dbReference>
<dbReference type="RefSeq" id="WP_107732994.1">
    <property type="nucleotide sequence ID" value="NZ_CP031968.1"/>
</dbReference>
<dbReference type="CDD" id="cd11615">
    <property type="entry name" value="SAF_NeuB_like"/>
    <property type="match status" value="1"/>
</dbReference>
<name>A0AAD0WAU6_9NEIS</name>
<dbReference type="InterPro" id="IPR013785">
    <property type="entry name" value="Aldolase_TIM"/>
</dbReference>
<evidence type="ECO:0000313" key="2">
    <source>
        <dbReference type="EMBL" id="AXT48972.1"/>
    </source>
</evidence>
<gene>
    <name evidence="2" type="primary">neuB</name>
    <name evidence="2" type="ORF">D1345_23660</name>
</gene>
<keyword evidence="3" id="KW-1185">Reference proteome</keyword>
<dbReference type="GO" id="GO:0016051">
    <property type="term" value="P:carbohydrate biosynthetic process"/>
    <property type="evidence" value="ECO:0007669"/>
    <property type="project" value="InterPro"/>
</dbReference>
<dbReference type="SUPFAM" id="SSF51569">
    <property type="entry name" value="Aldolase"/>
    <property type="match status" value="1"/>
</dbReference>
<dbReference type="AlphaFoldDB" id="A0AAD0WAU6"/>
<dbReference type="Gene3D" id="3.20.20.70">
    <property type="entry name" value="Aldolase class I"/>
    <property type="match status" value="1"/>
</dbReference>
<feature type="domain" description="PseI/NeuA/B-like" evidence="1">
    <location>
        <begin position="27"/>
        <end position="294"/>
    </location>
</feature>
<dbReference type="SUPFAM" id="SSF51269">
    <property type="entry name" value="AFP III-like domain"/>
    <property type="match status" value="1"/>
</dbReference>
<dbReference type="PANTHER" id="PTHR42966">
    <property type="entry name" value="N-ACETYLNEURAMINATE SYNTHASE"/>
    <property type="match status" value="1"/>
</dbReference>
<evidence type="ECO:0000259" key="1">
    <source>
        <dbReference type="Pfam" id="PF03102"/>
    </source>
</evidence>
<dbReference type="InterPro" id="IPR057736">
    <property type="entry name" value="SAF_PseI/NeuA/NeuB"/>
</dbReference>
<dbReference type="GO" id="GO:0050462">
    <property type="term" value="F:N-acetylneuraminate synthase activity"/>
    <property type="evidence" value="ECO:0007669"/>
    <property type="project" value="UniProtKB-EC"/>
</dbReference>
<dbReference type="NCBIfam" id="TIGR03569">
    <property type="entry name" value="NeuB_NnaB"/>
    <property type="match status" value="1"/>
</dbReference>
<evidence type="ECO:0000313" key="3">
    <source>
        <dbReference type="Proteomes" id="UP000259465"/>
    </source>
</evidence>
<proteinExistence type="predicted"/>
<dbReference type="InterPro" id="IPR036732">
    <property type="entry name" value="AFP_Neu5c_C_sf"/>
</dbReference>
<accession>A0AAD0WAU6</accession>
<protein>
    <submittedName>
        <fullName evidence="2">N-acetylneuraminate synthase</fullName>
        <ecNumber evidence="2">2.5.1.56</ecNumber>
    </submittedName>
</protein>
<dbReference type="KEGG" id="crz:D1345_23660"/>
<organism evidence="2 3">
    <name type="scientific">Chromobacterium rhizoryzae</name>
    <dbReference type="NCBI Taxonomy" id="1778675"/>
    <lineage>
        <taxon>Bacteria</taxon>
        <taxon>Pseudomonadati</taxon>
        <taxon>Pseudomonadota</taxon>
        <taxon>Betaproteobacteria</taxon>
        <taxon>Neisseriales</taxon>
        <taxon>Chromobacteriaceae</taxon>
        <taxon>Chromobacterium</taxon>
    </lineage>
</organism>
<dbReference type="InterPro" id="IPR013132">
    <property type="entry name" value="PseI/NeuA/B-like_N"/>
</dbReference>
<sequence length="359" mass="38836">MTTESTTFVIAEAGVNHNGSLDLALQLIDSAAKAGADAVKFQTFKASSLVAKHASKAAYQKRATDPEESQLDMIRKLELGEQEHEHLIAHCHNRGIAFMSTPFDSESLALLTGRFGLEIIKVSSGDITNAPFLLEIARSARQVILSTGMSTLSEVEAALGVLAFGFTAPADTAPSLTAFEEAYASKLGQAALQQRVSVLHCTTEYPAPALEVNLRAMDTMAQAFGLRTGYSDHTKGIHIPIAAVARGATIIEKHFTLDRNLPGPDHRASLEPSELCDMINAIREVETCLGDGIKRPTLSEWGNRPIARKSLVAARSTQRSQLLDLSCKRPGNGCSPYRYWELQGTPATRDYITDELIDG</sequence>
<dbReference type="InterPro" id="IPR051690">
    <property type="entry name" value="PseI-like"/>
</dbReference>